<evidence type="ECO:0000313" key="2">
    <source>
        <dbReference type="EMBL" id="PIY99932.1"/>
    </source>
</evidence>
<reference evidence="3" key="1">
    <citation type="submission" date="2017-09" db="EMBL/GenBank/DDBJ databases">
        <title>Depth-based differentiation of microbial function through sediment-hosted aquifers and enrichment of novel symbionts in the deep terrestrial subsurface.</title>
        <authorList>
            <person name="Probst A.J."/>
            <person name="Ladd B."/>
            <person name="Jarett J.K."/>
            <person name="Geller-Mcgrath D.E."/>
            <person name="Sieber C.M.K."/>
            <person name="Emerson J.B."/>
            <person name="Anantharaman K."/>
            <person name="Thomas B.C."/>
            <person name="Malmstrom R."/>
            <person name="Stieglmeier M."/>
            <person name="Klingl A."/>
            <person name="Woyke T."/>
            <person name="Ryan C.M."/>
            <person name="Banfield J.F."/>
        </authorList>
    </citation>
    <scope>NUCLEOTIDE SEQUENCE [LARGE SCALE GENOMIC DNA]</scope>
</reference>
<sequence>MEKMKYENNDATFQTVIGIVAIIVYNILNYLGLIRIIFASANNETIIQSITVLLMVVMTWILTRNTRKKRKLQPKKIDDKKIIKETKEVPTMIMQEMQYSHKDVIKEVKELKKNIGISSFFTSLNNVHFHYPII</sequence>
<dbReference type="AlphaFoldDB" id="A0A2H9P8U2"/>
<keyword evidence="1" id="KW-1133">Transmembrane helix</keyword>
<feature type="transmembrane region" description="Helical" evidence="1">
    <location>
        <begin position="12"/>
        <end position="39"/>
    </location>
</feature>
<protein>
    <submittedName>
        <fullName evidence="2">Uncharacterized protein</fullName>
    </submittedName>
</protein>
<dbReference type="EMBL" id="PFMG01000021">
    <property type="protein sequence ID" value="PIY99932.1"/>
    <property type="molecule type" value="Genomic_DNA"/>
</dbReference>
<keyword evidence="1" id="KW-0812">Transmembrane</keyword>
<name>A0A2H9P8U2_HUBC1</name>
<organism evidence="2 3">
    <name type="scientific">Huberarchaeum crystalense</name>
    <dbReference type="NCBI Taxonomy" id="2014257"/>
    <lineage>
        <taxon>Archaea</taxon>
        <taxon>Candidatus Huberarchaeota</taxon>
        <taxon>Candidatus Huberarchaeia</taxon>
        <taxon>Candidatus Huberarchaeales</taxon>
        <taxon>Candidatus Huberarchaeaceae</taxon>
        <taxon>Candidatus Huberarchaeum</taxon>
    </lineage>
</organism>
<gene>
    <name evidence="2" type="ORF">COY63_00860</name>
</gene>
<proteinExistence type="predicted"/>
<keyword evidence="1" id="KW-0472">Membrane</keyword>
<accession>A0A2H9P8U2</accession>
<evidence type="ECO:0000256" key="1">
    <source>
        <dbReference type="SAM" id="Phobius"/>
    </source>
</evidence>
<feature type="transmembrane region" description="Helical" evidence="1">
    <location>
        <begin position="45"/>
        <end position="63"/>
    </location>
</feature>
<evidence type="ECO:0000313" key="3">
    <source>
        <dbReference type="Proteomes" id="UP000228874"/>
    </source>
</evidence>
<comment type="caution">
    <text evidence="2">The sequence shown here is derived from an EMBL/GenBank/DDBJ whole genome shotgun (WGS) entry which is preliminary data.</text>
</comment>
<dbReference type="Proteomes" id="UP000228874">
    <property type="component" value="Unassembled WGS sequence"/>
</dbReference>